<evidence type="ECO:0000313" key="3">
    <source>
        <dbReference type="Proteomes" id="UP000772181"/>
    </source>
</evidence>
<dbReference type="SUPFAM" id="SSF53146">
    <property type="entry name" value="Nitrogenase accessory factor-like"/>
    <property type="match status" value="1"/>
</dbReference>
<dbReference type="CDD" id="cd00851">
    <property type="entry name" value="MTH1175"/>
    <property type="match status" value="1"/>
</dbReference>
<dbReference type="Proteomes" id="UP000772181">
    <property type="component" value="Unassembled WGS sequence"/>
</dbReference>
<comment type="caution">
    <text evidence="2">The sequence shown here is derived from an EMBL/GenBank/DDBJ whole genome shotgun (WGS) entry which is preliminary data.</text>
</comment>
<evidence type="ECO:0000313" key="2">
    <source>
        <dbReference type="EMBL" id="MBI4595250.1"/>
    </source>
</evidence>
<reference evidence="2" key="1">
    <citation type="submission" date="2020-07" db="EMBL/GenBank/DDBJ databases">
        <title>Huge and variable diversity of episymbiotic CPR bacteria and DPANN archaea in groundwater ecosystems.</title>
        <authorList>
            <person name="He C.Y."/>
            <person name="Keren R."/>
            <person name="Whittaker M."/>
            <person name="Farag I.F."/>
            <person name="Doudna J."/>
            <person name="Cate J.H.D."/>
            <person name="Banfield J.F."/>
        </authorList>
    </citation>
    <scope>NUCLEOTIDE SEQUENCE</scope>
    <source>
        <strain evidence="2">NC_groundwater_1482_Ag_S-0.65um_47_24</strain>
    </source>
</reference>
<dbReference type="InterPro" id="IPR003731">
    <property type="entry name" value="Di-Nase_FeMo-co_biosynth"/>
</dbReference>
<sequence>MRVAISSKAKDIDSPIETGFARCRFFILVDPVTMEFEVFEHEGAMLSGHAGIQTAQFIIRKGADALIKGHLGPHASSTLTASKIKIYLVTGGTVRKIIEKFQAGKLQEVEEPTVPPHFHLGGRRNYAGMGCGRKFPMWGEGR</sequence>
<gene>
    <name evidence="2" type="ORF">HY730_02605</name>
</gene>
<dbReference type="EMBL" id="JACQWF010000122">
    <property type="protein sequence ID" value="MBI4595250.1"/>
    <property type="molecule type" value="Genomic_DNA"/>
</dbReference>
<dbReference type="InterPro" id="IPR036105">
    <property type="entry name" value="DiNase_FeMo-co_biosyn_sf"/>
</dbReference>
<proteinExistence type="predicted"/>
<organism evidence="2 3">
    <name type="scientific">Tectimicrobiota bacterium</name>
    <dbReference type="NCBI Taxonomy" id="2528274"/>
    <lineage>
        <taxon>Bacteria</taxon>
        <taxon>Pseudomonadati</taxon>
        <taxon>Nitrospinota/Tectimicrobiota group</taxon>
        <taxon>Candidatus Tectimicrobiota</taxon>
    </lineage>
</organism>
<dbReference type="InterPro" id="IPR033913">
    <property type="entry name" value="MTH1175_dom"/>
</dbReference>
<dbReference type="AlphaFoldDB" id="A0A933GMF5"/>
<dbReference type="PANTHER" id="PTHR42983">
    <property type="entry name" value="DINITROGENASE IRON-MOLYBDENUM COFACTOR PROTEIN-RELATED"/>
    <property type="match status" value="1"/>
</dbReference>
<dbReference type="Pfam" id="PF02579">
    <property type="entry name" value="Nitro_FeMo-Co"/>
    <property type="match status" value="1"/>
</dbReference>
<feature type="domain" description="Dinitrogenase iron-molybdenum cofactor biosynthesis" evidence="1">
    <location>
        <begin position="13"/>
        <end position="102"/>
    </location>
</feature>
<accession>A0A933GMF5</accession>
<evidence type="ECO:0000259" key="1">
    <source>
        <dbReference type="Pfam" id="PF02579"/>
    </source>
</evidence>
<protein>
    <submittedName>
        <fullName evidence="2">NifB/NifX family molybdenum-iron cluster-binding protein</fullName>
    </submittedName>
</protein>
<dbReference type="Gene3D" id="3.30.420.130">
    <property type="entry name" value="Dinitrogenase iron-molybdenum cofactor biosynthesis domain"/>
    <property type="match status" value="1"/>
</dbReference>
<name>A0A933GMF5_UNCTE</name>
<dbReference type="PANTHER" id="PTHR42983:SF1">
    <property type="entry name" value="IRON-MOLYBDENUM PROTEIN"/>
    <property type="match status" value="1"/>
</dbReference>